<sequence length="146" mass="16541">MRRRIALITFVPSDQAPECISLTNRMLIALSNAKMCRISHHQCNLSSALPMEHHILLFKEIGPQAVPEWRNFDVNPMSHRDQRHLYRLPTTGVAHHNRIVQRQAGKTISTAASQQWITDPWSCLAARLILANLGQCPPPKRSSALH</sequence>
<dbReference type="AlphaFoldDB" id="A0A6A4RXL5"/>
<reference evidence="1 2" key="1">
    <citation type="submission" date="2019-06" db="EMBL/GenBank/DDBJ databases">
        <title>Draft genomes of female and male turbot (Scophthalmus maximus).</title>
        <authorList>
            <person name="Xu H."/>
            <person name="Xu X.-W."/>
            <person name="Shao C."/>
            <person name="Chen S."/>
        </authorList>
    </citation>
    <scope>NUCLEOTIDE SEQUENCE [LARGE SCALE GENOMIC DNA]</scope>
    <source>
        <strain evidence="1">Ysfricsl-2016a</strain>
        <tissue evidence="1">Blood</tissue>
    </source>
</reference>
<protein>
    <submittedName>
        <fullName evidence="1">Uncharacterized protein</fullName>
    </submittedName>
</protein>
<evidence type="ECO:0000313" key="1">
    <source>
        <dbReference type="EMBL" id="KAF0027566.1"/>
    </source>
</evidence>
<comment type="caution">
    <text evidence="1">The sequence shown here is derived from an EMBL/GenBank/DDBJ whole genome shotgun (WGS) entry which is preliminary data.</text>
</comment>
<proteinExistence type="predicted"/>
<dbReference type="Proteomes" id="UP000438429">
    <property type="component" value="Unassembled WGS sequence"/>
</dbReference>
<accession>A0A6A4RXL5</accession>
<evidence type="ECO:0000313" key="2">
    <source>
        <dbReference type="Proteomes" id="UP000438429"/>
    </source>
</evidence>
<gene>
    <name evidence="1" type="ORF">F2P81_020307</name>
</gene>
<dbReference type="EMBL" id="VEVO01000018">
    <property type="protein sequence ID" value="KAF0027566.1"/>
    <property type="molecule type" value="Genomic_DNA"/>
</dbReference>
<name>A0A6A4RXL5_SCOMX</name>
<organism evidence="1 2">
    <name type="scientific">Scophthalmus maximus</name>
    <name type="common">Turbot</name>
    <name type="synonym">Psetta maxima</name>
    <dbReference type="NCBI Taxonomy" id="52904"/>
    <lineage>
        <taxon>Eukaryota</taxon>
        <taxon>Metazoa</taxon>
        <taxon>Chordata</taxon>
        <taxon>Craniata</taxon>
        <taxon>Vertebrata</taxon>
        <taxon>Euteleostomi</taxon>
        <taxon>Actinopterygii</taxon>
        <taxon>Neopterygii</taxon>
        <taxon>Teleostei</taxon>
        <taxon>Neoteleostei</taxon>
        <taxon>Acanthomorphata</taxon>
        <taxon>Carangaria</taxon>
        <taxon>Pleuronectiformes</taxon>
        <taxon>Pleuronectoidei</taxon>
        <taxon>Scophthalmidae</taxon>
        <taxon>Scophthalmus</taxon>
    </lineage>
</organism>